<dbReference type="Gene3D" id="2.60.40.1080">
    <property type="match status" value="1"/>
</dbReference>
<feature type="chain" id="PRO_5038689471" description="LTD domain-containing protein" evidence="2">
    <location>
        <begin position="25"/>
        <end position="1843"/>
    </location>
</feature>
<gene>
    <name evidence="4" type="ORF">BPA01_01320</name>
</gene>
<dbReference type="InterPro" id="IPR059177">
    <property type="entry name" value="GH29D-like_dom"/>
</dbReference>
<keyword evidence="5" id="KW-1185">Reference proteome</keyword>
<dbReference type="InterPro" id="IPR001322">
    <property type="entry name" value="Lamin_tail_dom"/>
</dbReference>
<dbReference type="PROSITE" id="PS51841">
    <property type="entry name" value="LTD"/>
    <property type="match status" value="1"/>
</dbReference>
<accession>A0A4Y3P839</accession>
<dbReference type="Pfam" id="PF13290">
    <property type="entry name" value="CHB_HEX_C_1"/>
    <property type="match status" value="1"/>
</dbReference>
<evidence type="ECO:0000259" key="3">
    <source>
        <dbReference type="PROSITE" id="PS51841"/>
    </source>
</evidence>
<evidence type="ECO:0000313" key="4">
    <source>
        <dbReference type="EMBL" id="GEB30552.1"/>
    </source>
</evidence>
<evidence type="ECO:0000313" key="5">
    <source>
        <dbReference type="Proteomes" id="UP000316882"/>
    </source>
</evidence>
<protein>
    <recommendedName>
        <fullName evidence="3">LTD domain-containing protein</fullName>
    </recommendedName>
</protein>
<keyword evidence="2" id="KW-0732">Signal</keyword>
<organism evidence="4 5">
    <name type="scientific">Brevibacillus parabrevis</name>
    <dbReference type="NCBI Taxonomy" id="54914"/>
    <lineage>
        <taxon>Bacteria</taxon>
        <taxon>Bacillati</taxon>
        <taxon>Bacillota</taxon>
        <taxon>Bacilli</taxon>
        <taxon>Bacillales</taxon>
        <taxon>Paenibacillaceae</taxon>
        <taxon>Brevibacillus</taxon>
    </lineage>
</organism>
<dbReference type="RefSeq" id="WP_122962837.1">
    <property type="nucleotide sequence ID" value="NZ_BJMH01000001.1"/>
</dbReference>
<feature type="region of interest" description="Disordered" evidence="1">
    <location>
        <begin position="1579"/>
        <end position="1601"/>
    </location>
</feature>
<reference evidence="4 5" key="1">
    <citation type="submission" date="2019-06" db="EMBL/GenBank/DDBJ databases">
        <title>Whole genome shotgun sequence of Brevibacillus parabrevis NBRC 12334.</title>
        <authorList>
            <person name="Hosoyama A."/>
            <person name="Uohara A."/>
            <person name="Ohji S."/>
            <person name="Ichikawa N."/>
        </authorList>
    </citation>
    <scope>NUCLEOTIDE SEQUENCE [LARGE SCALE GENOMIC DNA]</scope>
    <source>
        <strain evidence="4 5">NBRC 12334</strain>
    </source>
</reference>
<sequence>MSHKNQGFRRLPKLALIAAVVAGAVLPTGWLPQAKAQHADHIVISEVYGGGGNSGSHYKNDFIELYNPTSTPVSLNGWSVQYGSAKGTGAWQKSSLTGTIAPYGFYLVKQAAGTGGIAELPAPDDTGTLNLSGTEGKVALVRSGTVLTGTDVSSPDIVDLVGFGAANAYEGAAPAPATTASTSVSRKSNADGIAPNGGNGWDTNDNSADFIAGELTPKNTASPAETPPATDVTEKPSGRGLLFDNTNPAAATIRGYVRPNVTIKVYAAQPTGSETALAEQAADQAGQIDLTFANPNPGATAVYLTAKEGSKQESQGAELVPAATSPAIAVDKVSLQQGGQTAELKGQAGAAAGKAILRAYDAPGGNSLLLGGSPTGSAADNGAFSYSVQVPDQLEKVYVTQQLADERGQMFESEPVAVAKAVLAPSAIAEARVLAKGTTAMIEGTVTAMFEAGGQFNVYMQDDTAGIVLRAPGLAGKIEVGDKIQAIGKLNDYYGLAQLEAAADQVTVVEKQAGVPAPQLVTSADFAASTGEAIEGKLVTVHQVTVKSVQSGNYTLQDAQGSFLSRPSPALLLEKDVTYASITGVVNYDYNEYKLVPRTAADLVEDATTVPTVTAYPQGPLIAAGTKVTLSTSMADAKIYYTTDGSPPTRASAVYTAPLQIDADTTIQALAVKEGFTDSKVATFRYTIQKDNIRIHDIQGASHQSPMADGTVKAVAGIVTAVVKSGGTVQGFYMQDTAPDDDPRTSEGIYVYEPKAAVKPGDEVSVDGTVKEYVQQSRAATDLTQTQIDAAKVTVTKPDQSLPDPIVLGKGNYRYPKRVIDNDSLGKFDPEEDGIDFWESLEGMLVQIDNPVVVGETKVFSNPASVEFVIIDDQAHPDQPRTPAGGVLLQADDFHPERITVADKFEPILDHPKVGDTFSEPLVGIVDYSFANYKLYHTKTFSVQAGESEPTVTKLSPKPDKLVIASYNIENFSAKTDSDKIGRIAETIVENMKAPDIIGVVEMQDNNGPTDNGETDASKSAQALIQAIGQKNGPAYRYVDIAPQNNQDGGQPGGNIRVGFFYNPDRVQLADGAAGTATEAVQVESRNGAPHLTLNPGRVDPNNEAFASSRKPLAAEFVFQGQSVFVIANHFNSKGGDGALFGKDQPPKLVSEAQRMKIAGVVNRFVKQIHAADAKANVVVLGDLNDFPFSNPVRALADGALTNMVETLPPGRQYTYVYQGNSQVLDQILVSPHLEPNAKVDIVHINAGFTERQGRVSDHDPVLVQLDLQNQGEHETTAQEVADSITRIAQPAAGATRLVLPQVPAKFALAIKSSSDTDVVALDGTITPPNRATSVELILQVTRLSDQSTALTQTLAVQVPAKPTSPSIPPVTPPDTTPTPEKQRELNKQAENAILSATDEESIVKQVSLVLGSLEKLLQSKKPEPADKWDTVSDTISTVLAAVMEQAEREVIREATLRDLTESFLQKAFDPLVSEKGEDEELARLGLAALTNFAKTALAPLDAEDISKDAAKRVRVLAETLLKQAGTIEVEPGAEIKASDEQVEELLETLGDFLVAIKDVREKIGFTPALFIQIEEEAVEAPEEDDADTEDRLQSKQARQEEQQISLDQQLVEVLKKKEIGARLTVPGGAWVEVPGAYFAAERARKFALSLTEAEGNGWQGVPNPGEAYLLQAWSNGKELTSLGKAGFTLGLPAATDGDDKRQVYTYRNKKWKTVTGAKGKPIKVTQEDDMAVFPVQSAAAYVVGDAALDKLEVKAKSLKLVPGEELQLEVLATYGDGSSEEVTDAAGIQFESSVPEQVEVDETGRIRVLADASGGTRATITIQYEGKTVKVYVFVRNVETSQ</sequence>
<dbReference type="PANTHER" id="PTHR42834">
    <property type="entry name" value="ENDONUCLEASE/EXONUCLEASE/PHOSPHATASE FAMILY PROTEIN (AFU_ORTHOLOGUE AFUA_3G09210)"/>
    <property type="match status" value="1"/>
</dbReference>
<comment type="caution">
    <text evidence="4">The sequence shown here is derived from an EMBL/GenBank/DDBJ whole genome shotgun (WGS) entry which is preliminary data.</text>
</comment>
<dbReference type="Pfam" id="PF00932">
    <property type="entry name" value="LTD"/>
    <property type="match status" value="1"/>
</dbReference>
<dbReference type="InterPro" id="IPR005135">
    <property type="entry name" value="Endo/exonuclease/phosphatase"/>
</dbReference>
<evidence type="ECO:0000256" key="2">
    <source>
        <dbReference type="SAM" id="SignalP"/>
    </source>
</evidence>
<feature type="compositionally biased region" description="Pro residues" evidence="1">
    <location>
        <begin position="1366"/>
        <end position="1377"/>
    </location>
</feature>
<feature type="domain" description="LTD" evidence="3">
    <location>
        <begin position="26"/>
        <end position="165"/>
    </location>
</feature>
<dbReference type="EMBL" id="BJMH01000001">
    <property type="protein sequence ID" value="GEB30552.1"/>
    <property type="molecule type" value="Genomic_DNA"/>
</dbReference>
<feature type="compositionally biased region" description="Acidic residues" evidence="1">
    <location>
        <begin position="1579"/>
        <end position="1589"/>
    </location>
</feature>
<dbReference type="InterPro" id="IPR036691">
    <property type="entry name" value="Endo/exonu/phosph_ase_sf"/>
</dbReference>
<name>A0A4Y3P839_BREPA</name>
<feature type="region of interest" description="Disordered" evidence="1">
    <location>
        <begin position="176"/>
        <end position="244"/>
    </location>
</feature>
<dbReference type="Pfam" id="PF03372">
    <property type="entry name" value="Exo_endo_phos"/>
    <property type="match status" value="1"/>
</dbReference>
<dbReference type="STRING" id="54914.AV540_12335"/>
<dbReference type="CDD" id="cd04486">
    <property type="entry name" value="YhcR_OBF_like"/>
    <property type="match status" value="1"/>
</dbReference>
<evidence type="ECO:0000256" key="1">
    <source>
        <dbReference type="SAM" id="MobiDB-lite"/>
    </source>
</evidence>
<feature type="region of interest" description="Disordered" evidence="1">
    <location>
        <begin position="1359"/>
        <end position="1382"/>
    </location>
</feature>
<feature type="signal peptide" evidence="2">
    <location>
        <begin position="1"/>
        <end position="24"/>
    </location>
</feature>
<dbReference type="Gene3D" id="3.60.10.10">
    <property type="entry name" value="Endonuclease/exonuclease/phosphatase"/>
    <property type="match status" value="1"/>
</dbReference>
<feature type="compositionally biased region" description="Basic and acidic residues" evidence="1">
    <location>
        <begin position="1590"/>
        <end position="1601"/>
    </location>
</feature>
<dbReference type="SUPFAM" id="SSF56219">
    <property type="entry name" value="DNase I-like"/>
    <property type="match status" value="1"/>
</dbReference>
<dbReference type="GO" id="GO:0003824">
    <property type="term" value="F:catalytic activity"/>
    <property type="evidence" value="ECO:0007669"/>
    <property type="project" value="InterPro"/>
</dbReference>
<proteinExistence type="predicted"/>
<dbReference type="CDD" id="cd10283">
    <property type="entry name" value="MnuA_DNase1-like"/>
    <property type="match status" value="1"/>
</dbReference>
<dbReference type="PANTHER" id="PTHR42834:SF1">
    <property type="entry name" value="ENDONUCLEASE_EXONUCLEASE_PHOSPHATASE FAMILY PROTEIN (AFU_ORTHOLOGUE AFUA_3G09210)"/>
    <property type="match status" value="1"/>
</dbReference>
<dbReference type="Proteomes" id="UP000316882">
    <property type="component" value="Unassembled WGS sequence"/>
</dbReference>